<gene>
    <name evidence="1" type="ORF">HNQ03_002386</name>
</gene>
<reference evidence="1" key="1">
    <citation type="submission" date="2020-05" db="EMBL/GenBank/DDBJ databases">
        <title>Genomic Encyclopedia of Type Strains, Phase IV (KMG-V): Genome sequencing to study the core and pangenomes of soil and plant-associated prokaryotes.</title>
        <authorList>
            <person name="Whitman W."/>
        </authorList>
    </citation>
    <scope>NUCLEOTIDE SEQUENCE</scope>
    <source>
        <strain evidence="1">16F</strain>
    </source>
</reference>
<organism evidence="1 2">
    <name type="scientific">Frigoriflavimonas asaccharolytica</name>
    <dbReference type="NCBI Taxonomy" id="2735899"/>
    <lineage>
        <taxon>Bacteria</taxon>
        <taxon>Pseudomonadati</taxon>
        <taxon>Bacteroidota</taxon>
        <taxon>Flavobacteriia</taxon>
        <taxon>Flavobacteriales</taxon>
        <taxon>Weeksellaceae</taxon>
        <taxon>Frigoriflavimonas</taxon>
    </lineage>
</organism>
<comment type="caution">
    <text evidence="1">The sequence shown here is derived from an EMBL/GenBank/DDBJ whole genome shotgun (WGS) entry which is preliminary data.</text>
</comment>
<keyword evidence="2" id="KW-1185">Reference proteome</keyword>
<name>A0A8J8GBS1_9FLAO</name>
<dbReference type="RefSeq" id="WP_317170373.1">
    <property type="nucleotide sequence ID" value="NZ_JABSNO010000019.1"/>
</dbReference>
<evidence type="ECO:0000313" key="1">
    <source>
        <dbReference type="EMBL" id="NRS93299.1"/>
    </source>
</evidence>
<accession>A0A8J8GBS1</accession>
<evidence type="ECO:0000313" key="2">
    <source>
        <dbReference type="Proteomes" id="UP000610746"/>
    </source>
</evidence>
<protein>
    <submittedName>
        <fullName evidence="1">Uncharacterized protein</fullName>
    </submittedName>
</protein>
<dbReference type="EMBL" id="JABSNO010000019">
    <property type="protein sequence ID" value="NRS93299.1"/>
    <property type="molecule type" value="Genomic_DNA"/>
</dbReference>
<proteinExistence type="predicted"/>
<dbReference type="Proteomes" id="UP000610746">
    <property type="component" value="Unassembled WGS sequence"/>
</dbReference>
<dbReference type="AlphaFoldDB" id="A0A8J8GBS1"/>
<sequence length="89" mass="10312">MFVNKVSDFNKNQADLSASEIDWEEFQKDFASRQNYEAIIARLESITMSLKNAKILHDYDNYQAALIDYGFTSYKAGTHRQVLKPNKTN</sequence>